<dbReference type="AlphaFoldDB" id="A0A9D2PQA8"/>
<dbReference type="PANTHER" id="PTHR30337:SF0">
    <property type="entry name" value="NUCLEASE SBCCD SUBUNIT D"/>
    <property type="match status" value="1"/>
</dbReference>
<evidence type="ECO:0000256" key="3">
    <source>
        <dbReference type="ARBA" id="ARBA00013365"/>
    </source>
</evidence>
<evidence type="ECO:0000256" key="1">
    <source>
        <dbReference type="ARBA" id="ARBA00010555"/>
    </source>
</evidence>
<comment type="subunit">
    <text evidence="2 7">Heterodimer of SbcC and SbcD.</text>
</comment>
<reference evidence="10" key="1">
    <citation type="journal article" date="2021" name="PeerJ">
        <title>Extensive microbial diversity within the chicken gut microbiome revealed by metagenomics and culture.</title>
        <authorList>
            <person name="Gilroy R."/>
            <person name="Ravi A."/>
            <person name="Getino M."/>
            <person name="Pursley I."/>
            <person name="Horton D.L."/>
            <person name="Alikhan N.F."/>
            <person name="Baker D."/>
            <person name="Gharbi K."/>
            <person name="Hall N."/>
            <person name="Watson M."/>
            <person name="Adriaenssens E.M."/>
            <person name="Foster-Nyarko E."/>
            <person name="Jarju S."/>
            <person name="Secka A."/>
            <person name="Antonio M."/>
            <person name="Oren A."/>
            <person name="Chaudhuri R.R."/>
            <person name="La Ragione R."/>
            <person name="Hildebrand F."/>
            <person name="Pallen M.J."/>
        </authorList>
    </citation>
    <scope>NUCLEOTIDE SEQUENCE</scope>
    <source>
        <strain evidence="10">ChiBcec2-3848</strain>
    </source>
</reference>
<dbReference type="Proteomes" id="UP000823886">
    <property type="component" value="Unassembled WGS sequence"/>
</dbReference>
<keyword evidence="4 7" id="KW-0540">Nuclease</keyword>
<organism evidence="10 11">
    <name type="scientific">Candidatus Blautia merdavium</name>
    <dbReference type="NCBI Taxonomy" id="2838494"/>
    <lineage>
        <taxon>Bacteria</taxon>
        <taxon>Bacillati</taxon>
        <taxon>Bacillota</taxon>
        <taxon>Clostridia</taxon>
        <taxon>Lachnospirales</taxon>
        <taxon>Lachnospiraceae</taxon>
        <taxon>Blautia</taxon>
    </lineage>
</organism>
<dbReference type="Pfam" id="PF12320">
    <property type="entry name" value="SbcD_C"/>
    <property type="match status" value="1"/>
</dbReference>
<keyword evidence="7" id="KW-0255">Endonuclease</keyword>
<dbReference type="InterPro" id="IPR041796">
    <property type="entry name" value="Mre11_N"/>
</dbReference>
<keyword evidence="5 7" id="KW-0378">Hydrolase</keyword>
<evidence type="ECO:0000256" key="5">
    <source>
        <dbReference type="ARBA" id="ARBA00022801"/>
    </source>
</evidence>
<keyword evidence="7" id="KW-0235">DNA replication</keyword>
<dbReference type="GO" id="GO:0004519">
    <property type="term" value="F:endonuclease activity"/>
    <property type="evidence" value="ECO:0007669"/>
    <property type="project" value="UniProtKB-KW"/>
</dbReference>
<dbReference type="EMBL" id="DWVZ01000192">
    <property type="protein sequence ID" value="HJC64666.1"/>
    <property type="molecule type" value="Genomic_DNA"/>
</dbReference>
<proteinExistence type="inferred from homology"/>
<keyword evidence="7" id="KW-0233">DNA recombination</keyword>
<accession>A0A9D2PQA8</accession>
<evidence type="ECO:0000259" key="9">
    <source>
        <dbReference type="Pfam" id="PF12320"/>
    </source>
</evidence>
<dbReference type="PANTHER" id="PTHR30337">
    <property type="entry name" value="COMPONENT OF ATP-DEPENDENT DSDNA EXONUCLEASE"/>
    <property type="match status" value="1"/>
</dbReference>
<comment type="similarity">
    <text evidence="1 7">Belongs to the SbcD family.</text>
</comment>
<evidence type="ECO:0000256" key="4">
    <source>
        <dbReference type="ARBA" id="ARBA00022722"/>
    </source>
</evidence>
<protein>
    <recommendedName>
        <fullName evidence="3 7">Nuclease SbcCD subunit D</fullName>
    </recommendedName>
</protein>
<evidence type="ECO:0000313" key="11">
    <source>
        <dbReference type="Proteomes" id="UP000823886"/>
    </source>
</evidence>
<dbReference type="GO" id="GO:0006260">
    <property type="term" value="P:DNA replication"/>
    <property type="evidence" value="ECO:0007669"/>
    <property type="project" value="UniProtKB-KW"/>
</dbReference>
<dbReference type="InterPro" id="IPR026843">
    <property type="entry name" value="SbcD_C"/>
</dbReference>
<dbReference type="InterPro" id="IPR004843">
    <property type="entry name" value="Calcineurin-like_PHP"/>
</dbReference>
<comment type="function">
    <text evidence="7">SbcCD cleaves DNA hairpin structures. These structures can inhibit DNA replication and are intermediates in certain DNA recombination reactions. The complex acts as a 3'-&gt;5' double strand exonuclease that can open hairpins. It also has a 5' single-strand endonuclease activity.</text>
</comment>
<evidence type="ECO:0000313" key="10">
    <source>
        <dbReference type="EMBL" id="HJC64666.1"/>
    </source>
</evidence>
<feature type="domain" description="Nuclease SbcCD subunit D C-terminal" evidence="9">
    <location>
        <begin position="292"/>
        <end position="379"/>
    </location>
</feature>
<dbReference type="InterPro" id="IPR029052">
    <property type="entry name" value="Metallo-depent_PP-like"/>
</dbReference>
<dbReference type="GO" id="GO:0008408">
    <property type="term" value="F:3'-5' exonuclease activity"/>
    <property type="evidence" value="ECO:0007669"/>
    <property type="project" value="InterPro"/>
</dbReference>
<gene>
    <name evidence="7 10" type="primary">sbcD</name>
    <name evidence="10" type="ORF">H9753_13815</name>
</gene>
<comment type="caution">
    <text evidence="10">The sequence shown here is derived from an EMBL/GenBank/DDBJ whole genome shotgun (WGS) entry which is preliminary data.</text>
</comment>
<dbReference type="CDD" id="cd00840">
    <property type="entry name" value="MPP_Mre11_N"/>
    <property type="match status" value="1"/>
</dbReference>
<name>A0A9D2PQA8_9FIRM</name>
<dbReference type="Pfam" id="PF00149">
    <property type="entry name" value="Metallophos"/>
    <property type="match status" value="1"/>
</dbReference>
<dbReference type="NCBIfam" id="TIGR00619">
    <property type="entry name" value="sbcd"/>
    <property type="match status" value="1"/>
</dbReference>
<evidence type="ECO:0000256" key="2">
    <source>
        <dbReference type="ARBA" id="ARBA00011322"/>
    </source>
</evidence>
<sequence>MKILHTADWHIGKLLEGRSRLEEQRILLRQLAQMAEAEEADAVCVAGDIFDNGHPSAAAEALFYETIKELSKNGERLVVIIGGNHDQPSRLEAVNPLVREHGILIFGSPTSQLPSGTYGTFQIQSLDPGVFSFTKNQERAVFACVPYFSERTLNEVLYQEETDDAKRAGQYSQKAEELFKKRAAWFSPDSINVLMSHVFTLGSAGDGSEQGMMLGNSYLLPANVFPPSAQYIALGHIHRPQKVPGSGGQIRYSGSPLPYRLMETAVAKQCLLAELHPGKKPVVKELFFDNPKPIEKWVCDDYAQALEKCRKNQERSCYVYLYIRTDSYIREEQLKELKSYKEDLLEIVPLFSSREEEDTYQDFRQMSFEELFIRYYTEKKGTAPQQEVLETLAGILEKEKEYETDTIEDKGAEQLSRASGD</sequence>
<feature type="domain" description="Calcineurin-like phosphoesterase" evidence="8">
    <location>
        <begin position="1"/>
        <end position="240"/>
    </location>
</feature>
<evidence type="ECO:0000256" key="7">
    <source>
        <dbReference type="RuleBase" id="RU363069"/>
    </source>
</evidence>
<dbReference type="Gene3D" id="3.60.21.10">
    <property type="match status" value="1"/>
</dbReference>
<keyword evidence="6 7" id="KW-0269">Exonuclease</keyword>
<dbReference type="InterPro" id="IPR004593">
    <property type="entry name" value="SbcD"/>
</dbReference>
<dbReference type="GO" id="GO:0006310">
    <property type="term" value="P:DNA recombination"/>
    <property type="evidence" value="ECO:0007669"/>
    <property type="project" value="UniProtKB-KW"/>
</dbReference>
<dbReference type="SUPFAM" id="SSF56300">
    <property type="entry name" value="Metallo-dependent phosphatases"/>
    <property type="match status" value="1"/>
</dbReference>
<dbReference type="InterPro" id="IPR050535">
    <property type="entry name" value="DNA_Repair-Maintenance_Comp"/>
</dbReference>
<reference evidence="10" key="2">
    <citation type="submission" date="2021-04" db="EMBL/GenBank/DDBJ databases">
        <authorList>
            <person name="Gilroy R."/>
        </authorList>
    </citation>
    <scope>NUCLEOTIDE SEQUENCE</scope>
    <source>
        <strain evidence="10">ChiBcec2-3848</strain>
    </source>
</reference>
<evidence type="ECO:0000259" key="8">
    <source>
        <dbReference type="Pfam" id="PF00149"/>
    </source>
</evidence>
<evidence type="ECO:0000256" key="6">
    <source>
        <dbReference type="ARBA" id="ARBA00022839"/>
    </source>
</evidence>